<accession>V8R205</accession>
<name>V8R205_9PSED</name>
<protein>
    <submittedName>
        <fullName evidence="1">Uncharacterized protein</fullName>
    </submittedName>
</protein>
<dbReference type="AlphaFoldDB" id="V8R205"/>
<reference evidence="1" key="1">
    <citation type="journal article" date="2014" name="Genome Announc.">
        <title>Draft Genome Sequence of Pseudomonas moraviensis R28-S.</title>
        <authorList>
            <person name="Hunter S.S."/>
            <person name="Yano H."/>
            <person name="Loftie-Eaton W."/>
            <person name="Hughes J."/>
            <person name="De Gelder L."/>
            <person name="Stragier P."/>
            <person name="De Vos P."/>
            <person name="Settles M.L."/>
            <person name="Top E.M."/>
        </authorList>
    </citation>
    <scope>NUCLEOTIDE SEQUENCE [LARGE SCALE GENOMIC DNA]</scope>
    <source>
        <strain evidence="1">R28-S</strain>
    </source>
</reference>
<evidence type="ECO:0000313" key="1">
    <source>
        <dbReference type="EMBL" id="ETF05585.1"/>
    </source>
</evidence>
<dbReference type="HOGENOM" id="CLU_2424657_0_0_6"/>
<dbReference type="EMBL" id="AYMZ01000012">
    <property type="protein sequence ID" value="ETF05585.1"/>
    <property type="molecule type" value="Genomic_DNA"/>
</dbReference>
<proteinExistence type="predicted"/>
<organism evidence="1">
    <name type="scientific">Pseudomonas moraviensis R28-S</name>
    <dbReference type="NCBI Taxonomy" id="1395516"/>
    <lineage>
        <taxon>Bacteria</taxon>
        <taxon>Pseudomonadati</taxon>
        <taxon>Pseudomonadota</taxon>
        <taxon>Gammaproteobacteria</taxon>
        <taxon>Pseudomonadales</taxon>
        <taxon>Pseudomonadaceae</taxon>
        <taxon>Pseudomonas</taxon>
    </lineage>
</organism>
<dbReference type="Proteomes" id="UP000024771">
    <property type="component" value="Chromosome"/>
</dbReference>
<comment type="caution">
    <text evidence="1">The sequence shown here is derived from an EMBL/GenBank/DDBJ whole genome shotgun (WGS) entry which is preliminary data.</text>
</comment>
<sequence>MQTPIVKAFDWFTYFFEHCCTERKLAELLFEARKNMKLPTNPGTRNADRLTRESIKRVGTLTDFAGQSRIEGSEHFGAIQTGRTMGAWVCS</sequence>
<gene>
    <name evidence="1" type="ORF">PMO01_27675</name>
</gene>